<name>A0A225NQW1_9RHOB</name>
<dbReference type="PROSITE" id="PS51257">
    <property type="entry name" value="PROKAR_LIPOPROTEIN"/>
    <property type="match status" value="1"/>
</dbReference>
<dbReference type="Proteomes" id="UP000215377">
    <property type="component" value="Unassembled WGS sequence"/>
</dbReference>
<feature type="transmembrane region" description="Helical" evidence="7">
    <location>
        <begin position="133"/>
        <end position="156"/>
    </location>
</feature>
<keyword evidence="5 7" id="KW-0472">Membrane</keyword>
<feature type="transmembrane region" description="Helical" evidence="7">
    <location>
        <begin position="12"/>
        <end position="34"/>
    </location>
</feature>
<evidence type="ECO:0000313" key="9">
    <source>
        <dbReference type="EMBL" id="OWU77341.1"/>
    </source>
</evidence>
<evidence type="ECO:0000256" key="2">
    <source>
        <dbReference type="ARBA" id="ARBA00022475"/>
    </source>
</evidence>
<evidence type="ECO:0000256" key="5">
    <source>
        <dbReference type="ARBA" id="ARBA00023136"/>
    </source>
</evidence>
<keyword evidence="6" id="KW-0813">Transport</keyword>
<keyword evidence="2" id="KW-1003">Cell membrane</keyword>
<evidence type="ECO:0000259" key="8">
    <source>
        <dbReference type="Pfam" id="PF01618"/>
    </source>
</evidence>
<gene>
    <name evidence="9" type="ORF">ATO3_01035</name>
</gene>
<feature type="transmembrane region" description="Helical" evidence="7">
    <location>
        <begin position="59"/>
        <end position="80"/>
    </location>
</feature>
<dbReference type="GO" id="GO:0015031">
    <property type="term" value="P:protein transport"/>
    <property type="evidence" value="ECO:0007669"/>
    <property type="project" value="UniProtKB-KW"/>
</dbReference>
<evidence type="ECO:0000256" key="4">
    <source>
        <dbReference type="ARBA" id="ARBA00022989"/>
    </source>
</evidence>
<dbReference type="OrthoDB" id="7863851at2"/>
<evidence type="ECO:0000256" key="6">
    <source>
        <dbReference type="RuleBase" id="RU004057"/>
    </source>
</evidence>
<feature type="domain" description="MotA/TolQ/ExbB proton channel" evidence="8">
    <location>
        <begin position="99"/>
        <end position="160"/>
    </location>
</feature>
<dbReference type="RefSeq" id="WP_088647944.1">
    <property type="nucleotide sequence ID" value="NZ_AQQR01000001.1"/>
</dbReference>
<dbReference type="Pfam" id="PF01618">
    <property type="entry name" value="MotA_ExbB"/>
    <property type="match status" value="1"/>
</dbReference>
<keyword evidence="4 7" id="KW-1133">Transmembrane helix</keyword>
<proteinExistence type="inferred from homology"/>
<evidence type="ECO:0000256" key="1">
    <source>
        <dbReference type="ARBA" id="ARBA00004651"/>
    </source>
</evidence>
<feature type="transmembrane region" description="Helical" evidence="7">
    <location>
        <begin position="100"/>
        <end position="121"/>
    </location>
</feature>
<protein>
    <recommendedName>
        <fullName evidence="8">MotA/TolQ/ExbB proton channel domain-containing protein</fullName>
    </recommendedName>
</protein>
<keyword evidence="3 7" id="KW-0812">Transmembrane</keyword>
<comment type="subcellular location">
    <subcellularLocation>
        <location evidence="1">Cell membrane</location>
        <topology evidence="1">Multi-pass membrane protein</topology>
    </subcellularLocation>
    <subcellularLocation>
        <location evidence="6">Membrane</location>
        <topology evidence="6">Multi-pass membrane protein</topology>
    </subcellularLocation>
</comment>
<comment type="similarity">
    <text evidence="6">Belongs to the exbB/tolQ family.</text>
</comment>
<accession>A0A225NQW1</accession>
<evidence type="ECO:0000256" key="7">
    <source>
        <dbReference type="SAM" id="Phobius"/>
    </source>
</evidence>
<dbReference type="EMBL" id="AQQR01000001">
    <property type="protein sequence ID" value="OWU77341.1"/>
    <property type="molecule type" value="Genomic_DNA"/>
</dbReference>
<dbReference type="AlphaFoldDB" id="A0A225NQW1"/>
<organism evidence="9 10">
    <name type="scientific">Marinibacterium profundimaris</name>
    <dbReference type="NCBI Taxonomy" id="1679460"/>
    <lineage>
        <taxon>Bacteria</taxon>
        <taxon>Pseudomonadati</taxon>
        <taxon>Pseudomonadota</taxon>
        <taxon>Alphaproteobacteria</taxon>
        <taxon>Rhodobacterales</taxon>
        <taxon>Paracoccaceae</taxon>
        <taxon>Marinibacterium</taxon>
    </lineage>
</organism>
<sequence length="165" mass="16732">MTRPVSEARLALAGLGALLVACGVLSLGLVLGWWQGLPADETAVLGYLPGLLARSLGSAYSFALLAGLCAVPLHGLFTALRYGGAAAPAYERFATWAQTLFTSLGFLGTIIGISRAVAGLAPAMAAGEPGDLIAGLSTAFDTTFLGLTAAILLLVLRKLFGLSAP</sequence>
<reference evidence="9 10" key="1">
    <citation type="submission" date="2013-04" db="EMBL/GenBank/DDBJ databases">
        <title>Oceanicola sp. 22II1-22F33 Genome Sequencing.</title>
        <authorList>
            <person name="Lai Q."/>
            <person name="Li G."/>
            <person name="Shao Z."/>
        </authorList>
    </citation>
    <scope>NUCLEOTIDE SEQUENCE [LARGE SCALE GENOMIC DNA]</scope>
    <source>
        <strain evidence="9 10">22II1-22F33</strain>
    </source>
</reference>
<keyword evidence="10" id="KW-1185">Reference proteome</keyword>
<keyword evidence="6" id="KW-0653">Protein transport</keyword>
<dbReference type="InterPro" id="IPR002898">
    <property type="entry name" value="MotA_ExbB_proton_chnl"/>
</dbReference>
<dbReference type="GO" id="GO:0005886">
    <property type="term" value="C:plasma membrane"/>
    <property type="evidence" value="ECO:0007669"/>
    <property type="project" value="UniProtKB-SubCell"/>
</dbReference>
<comment type="caution">
    <text evidence="9">The sequence shown here is derived from an EMBL/GenBank/DDBJ whole genome shotgun (WGS) entry which is preliminary data.</text>
</comment>
<evidence type="ECO:0000313" key="10">
    <source>
        <dbReference type="Proteomes" id="UP000215377"/>
    </source>
</evidence>
<evidence type="ECO:0000256" key="3">
    <source>
        <dbReference type="ARBA" id="ARBA00022692"/>
    </source>
</evidence>